<keyword evidence="1" id="KW-0812">Transmembrane</keyword>
<feature type="non-terminal residue" evidence="2">
    <location>
        <position position="548"/>
    </location>
</feature>
<keyword evidence="1" id="KW-0472">Membrane</keyword>
<feature type="transmembrane region" description="Helical" evidence="1">
    <location>
        <begin position="399"/>
        <end position="419"/>
    </location>
</feature>
<keyword evidence="3" id="KW-1185">Reference proteome</keyword>
<gene>
    <name evidence="2" type="ORF">THRCLA_07998</name>
</gene>
<comment type="caution">
    <text evidence="2">The sequence shown here is derived from an EMBL/GenBank/DDBJ whole genome shotgun (WGS) entry which is preliminary data.</text>
</comment>
<name>A0A1V9ZB94_9STRA</name>
<feature type="transmembrane region" description="Helical" evidence="1">
    <location>
        <begin position="304"/>
        <end position="332"/>
    </location>
</feature>
<dbReference type="AlphaFoldDB" id="A0A1V9ZB94"/>
<evidence type="ECO:0000313" key="2">
    <source>
        <dbReference type="EMBL" id="OQR95197.1"/>
    </source>
</evidence>
<sequence>MFSSKIGVLPSSNAYNRKNVLHRNHYAFGASMFMLLNVVLMPLKAYFSEDLPWTHLIESPVSSNFTQFNQTTLELYQHSYNRQSIPLGDVYYRDPLHSVHLVRVALNLSSWKPISSDQCISSFILGLPGVPFYTECVYKILCSLATSNESINSTVWHNKGVCTYDTFFRFYIGHLCFWLTSGNDLTVQNSTNLVTLYTSFVGYGSQEWFWCKFIFRILISIFTLHILWRKYYKHCLSLEKVLIFHGHKLKVHHEQNWTYEVLWGDPTAMVLLHPYIATAFTIDCWFSVDRIVIAFLQMSQSSNILVMLIGILYLSRTVWFAYAALCITSTFLKLKRKEHLFHEVDPTIVAIGATINGPIVSWMMSNTSFMLSSFHYLFKITVPSELADYQFDGCLTSSLYTLIVAMMPITCGLLIPIFWKDKQVNNDRRYASYKYNCVKTRFLFHLMHIFQGNAPKNVPSFGGTIYQFFKINPRYKQCPTISFRSTDCFVYCYNNGKFCEKLRLSLLVSLDQNLSDKTIAVQMAQEPSSSPFNVLVPPDEKHFNPRLL</sequence>
<accession>A0A1V9ZB94</accession>
<dbReference type="Proteomes" id="UP000243217">
    <property type="component" value="Unassembled WGS sequence"/>
</dbReference>
<reference evidence="2 3" key="1">
    <citation type="journal article" date="2014" name="Genome Biol. Evol.">
        <title>The secreted proteins of Achlya hypogyna and Thraustotheca clavata identify the ancestral oomycete secretome and reveal gene acquisitions by horizontal gene transfer.</title>
        <authorList>
            <person name="Misner I."/>
            <person name="Blouin N."/>
            <person name="Leonard G."/>
            <person name="Richards T.A."/>
            <person name="Lane C.E."/>
        </authorList>
    </citation>
    <scope>NUCLEOTIDE SEQUENCE [LARGE SCALE GENOMIC DNA]</scope>
    <source>
        <strain evidence="2 3">ATCC 34112</strain>
    </source>
</reference>
<keyword evidence="1" id="KW-1133">Transmembrane helix</keyword>
<evidence type="ECO:0000313" key="3">
    <source>
        <dbReference type="Proteomes" id="UP000243217"/>
    </source>
</evidence>
<evidence type="ECO:0000256" key="1">
    <source>
        <dbReference type="SAM" id="Phobius"/>
    </source>
</evidence>
<feature type="transmembrane region" description="Helical" evidence="1">
    <location>
        <begin position="344"/>
        <end position="364"/>
    </location>
</feature>
<proteinExistence type="predicted"/>
<protein>
    <recommendedName>
        <fullName evidence="4">Transmembrane protein</fullName>
    </recommendedName>
</protein>
<evidence type="ECO:0008006" key="4">
    <source>
        <dbReference type="Google" id="ProtNLM"/>
    </source>
</evidence>
<organism evidence="2 3">
    <name type="scientific">Thraustotheca clavata</name>
    <dbReference type="NCBI Taxonomy" id="74557"/>
    <lineage>
        <taxon>Eukaryota</taxon>
        <taxon>Sar</taxon>
        <taxon>Stramenopiles</taxon>
        <taxon>Oomycota</taxon>
        <taxon>Saprolegniomycetes</taxon>
        <taxon>Saprolegniales</taxon>
        <taxon>Achlyaceae</taxon>
        <taxon>Thraustotheca</taxon>
    </lineage>
</organism>
<dbReference type="EMBL" id="JNBS01002140">
    <property type="protein sequence ID" value="OQR95197.1"/>
    <property type="molecule type" value="Genomic_DNA"/>
</dbReference>
<dbReference type="OrthoDB" id="71965at2759"/>